<name>A0A3F3Q2S6_9EURO</name>
<feature type="domain" description="Rhodopsin" evidence="2">
    <location>
        <begin position="43"/>
        <end position="299"/>
    </location>
</feature>
<protein>
    <recommendedName>
        <fullName evidence="2">Rhodopsin domain-containing protein</fullName>
    </recommendedName>
</protein>
<dbReference type="GeneID" id="38143773"/>
<dbReference type="AlphaFoldDB" id="A0A3F3Q2S6"/>
<feature type="transmembrane region" description="Helical" evidence="1">
    <location>
        <begin position="242"/>
        <end position="264"/>
    </location>
</feature>
<keyword evidence="1" id="KW-0472">Membrane</keyword>
<keyword evidence="4" id="KW-1185">Reference proteome</keyword>
<keyword evidence="1" id="KW-1133">Transmembrane helix</keyword>
<feature type="transmembrane region" description="Helical" evidence="1">
    <location>
        <begin position="24"/>
        <end position="47"/>
    </location>
</feature>
<evidence type="ECO:0000313" key="4">
    <source>
        <dbReference type="Proteomes" id="UP000253729"/>
    </source>
</evidence>
<dbReference type="RefSeq" id="XP_026626443.1">
    <property type="nucleotide sequence ID" value="XM_026775417.1"/>
</dbReference>
<gene>
    <name evidence="3" type="ORF">BDQ94DRAFT_29358</name>
</gene>
<evidence type="ECO:0000259" key="2">
    <source>
        <dbReference type="Pfam" id="PF20684"/>
    </source>
</evidence>
<proteinExistence type="predicted"/>
<dbReference type="Proteomes" id="UP000253729">
    <property type="component" value="Unassembled WGS sequence"/>
</dbReference>
<dbReference type="PANTHER" id="PTHR39614">
    <property type="entry name" value="INTEGRAL MEMBRANE PROTEIN"/>
    <property type="match status" value="1"/>
</dbReference>
<feature type="transmembrane region" description="Helical" evidence="1">
    <location>
        <begin position="131"/>
        <end position="149"/>
    </location>
</feature>
<dbReference type="PANTHER" id="PTHR39614:SF3">
    <property type="entry name" value="INTEGRAL MEMBRANE PROTEIN"/>
    <property type="match status" value="1"/>
</dbReference>
<keyword evidence="1" id="KW-0812">Transmembrane</keyword>
<evidence type="ECO:0000313" key="3">
    <source>
        <dbReference type="EMBL" id="RDH33421.1"/>
    </source>
</evidence>
<feature type="transmembrane region" description="Helical" evidence="1">
    <location>
        <begin position="59"/>
        <end position="77"/>
    </location>
</feature>
<accession>A0A3F3Q2S6</accession>
<sequence>MSGPYVPPGQSPPFQVVDDLHHGAWIIITGALGLVVSLVSFFIRLYVRIALHPPFAYDDYLLLGATIVAIVQAALLFDAVSHGFGTSIHLLEQNQVDKIQTVRLGYHHSFFSHKLCQHLPNNTQLITVSDILYLITVYISKCCVCGIYLRLTPQKCHNRASLATLALCTAWVIPAVFIIAVNCELNRPWKGSGGQCVNLSKRWQFIVALDIATELIIFGLAVFLLWGLFMPLKRKLTIGFAFMFRLPLIIFSVFHIYTILLLVHSPDPTLAVVTPVIWAQVELNYALVACSIFCLRPFMAAVSTNYGTAGDSNLESTSGVSRSWKVDSSKAESGRQTNLNTERRSWRISGRLDGVGYSGRQAGPVAEPTSIELVEMDGQRSVESDGGSARMMIRKDVEYTVEYDRRRDLSMSGAYWR</sequence>
<dbReference type="InterPro" id="IPR049326">
    <property type="entry name" value="Rhodopsin_dom_fungi"/>
</dbReference>
<dbReference type="STRING" id="1341132.A0A3F3Q2S6"/>
<dbReference type="Pfam" id="PF20684">
    <property type="entry name" value="Fung_rhodopsin"/>
    <property type="match status" value="1"/>
</dbReference>
<dbReference type="EMBL" id="KZ852046">
    <property type="protein sequence ID" value="RDH33421.1"/>
    <property type="molecule type" value="Genomic_DNA"/>
</dbReference>
<feature type="transmembrane region" description="Helical" evidence="1">
    <location>
        <begin position="202"/>
        <end position="230"/>
    </location>
</feature>
<feature type="transmembrane region" description="Helical" evidence="1">
    <location>
        <begin position="161"/>
        <end position="182"/>
    </location>
</feature>
<evidence type="ECO:0000256" key="1">
    <source>
        <dbReference type="SAM" id="Phobius"/>
    </source>
</evidence>
<reference evidence="3 4" key="1">
    <citation type="submission" date="2018-07" db="EMBL/GenBank/DDBJ databases">
        <title>The genomes of Aspergillus section Nigri reveals drivers in fungal speciation.</title>
        <authorList>
            <consortium name="DOE Joint Genome Institute"/>
            <person name="Vesth T.C."/>
            <person name="Nybo J."/>
            <person name="Theobald S."/>
            <person name="Brandl J."/>
            <person name="Frisvad J.C."/>
            <person name="Nielsen K.F."/>
            <person name="Lyhne E.K."/>
            <person name="Kogle M.E."/>
            <person name="Kuo A."/>
            <person name="Riley R."/>
            <person name="Clum A."/>
            <person name="Nolan M."/>
            <person name="Lipzen A."/>
            <person name="Salamov A."/>
            <person name="Henrissat B."/>
            <person name="Wiebenga A."/>
            <person name="De vries R.P."/>
            <person name="Grigoriev I.V."/>
            <person name="Mortensen U.H."/>
            <person name="Andersen M.R."/>
            <person name="Baker S.E."/>
        </authorList>
    </citation>
    <scope>NUCLEOTIDE SEQUENCE [LARGE SCALE GENOMIC DNA]</scope>
    <source>
        <strain evidence="3 4">CBS 139.54b</strain>
    </source>
</reference>
<feature type="transmembrane region" description="Helical" evidence="1">
    <location>
        <begin position="276"/>
        <end position="295"/>
    </location>
</feature>
<organism evidence="3 4">
    <name type="scientific">Aspergillus welwitschiae</name>
    <dbReference type="NCBI Taxonomy" id="1341132"/>
    <lineage>
        <taxon>Eukaryota</taxon>
        <taxon>Fungi</taxon>
        <taxon>Dikarya</taxon>
        <taxon>Ascomycota</taxon>
        <taxon>Pezizomycotina</taxon>
        <taxon>Eurotiomycetes</taxon>
        <taxon>Eurotiomycetidae</taxon>
        <taxon>Eurotiales</taxon>
        <taxon>Aspergillaceae</taxon>
        <taxon>Aspergillus</taxon>
        <taxon>Aspergillus subgen. Circumdati</taxon>
    </lineage>
</organism>